<feature type="domain" description="CCHC-type" evidence="15">
    <location>
        <begin position="559"/>
        <end position="572"/>
    </location>
</feature>
<accession>A0AAQ4DNP3</accession>
<name>A0AAQ4DNP3_AMBAM</name>
<dbReference type="InterPro" id="IPR043502">
    <property type="entry name" value="DNA/RNA_pol_sf"/>
</dbReference>
<evidence type="ECO:0000256" key="10">
    <source>
        <dbReference type="ARBA" id="ARBA00023242"/>
    </source>
</evidence>
<evidence type="ECO:0000256" key="11">
    <source>
        <dbReference type="ARBA" id="ARBA00023269"/>
    </source>
</evidence>
<keyword evidence="18" id="KW-1185">Reference proteome</keyword>
<dbReference type="PANTHER" id="PTHR19446">
    <property type="entry name" value="REVERSE TRANSCRIPTASES"/>
    <property type="match status" value="1"/>
</dbReference>
<dbReference type="Pfam" id="PF00078">
    <property type="entry name" value="RVT_1"/>
    <property type="match status" value="2"/>
</dbReference>
<comment type="subunit">
    <text evidence="13">The nucleosome is a histone octamer containing two molecules each of H2A, H2B, H3 and H4 assembled in one H3-H4 heterotetramer and two H2A-H2B heterodimers. The octamer wraps approximately 147 bp of DNA.</text>
</comment>
<gene>
    <name evidence="17" type="ORF">V5799_033312</name>
</gene>
<dbReference type="FunFam" id="1.10.20.10:FF:000002">
    <property type="entry name" value="Histone H4"/>
    <property type="match status" value="1"/>
</dbReference>
<dbReference type="PROSITE" id="PS00047">
    <property type="entry name" value="HISTONE_H4"/>
    <property type="match status" value="1"/>
</dbReference>
<dbReference type="SUPFAM" id="SSF47113">
    <property type="entry name" value="Histone-fold"/>
    <property type="match status" value="1"/>
</dbReference>
<proteinExistence type="inferred from homology"/>
<evidence type="ECO:0000256" key="3">
    <source>
        <dbReference type="ARBA" id="ARBA00004286"/>
    </source>
</evidence>
<dbReference type="CDD" id="cd22912">
    <property type="entry name" value="HFD_H4"/>
    <property type="match status" value="1"/>
</dbReference>
<dbReference type="GO" id="GO:0005634">
    <property type="term" value="C:nucleus"/>
    <property type="evidence" value="ECO:0007669"/>
    <property type="project" value="UniProtKB-SubCell"/>
</dbReference>
<keyword evidence="12" id="KW-0479">Metal-binding</keyword>
<dbReference type="GO" id="GO:0000786">
    <property type="term" value="C:nucleosome"/>
    <property type="evidence" value="ECO:0007669"/>
    <property type="project" value="UniProtKB-KW"/>
</dbReference>
<evidence type="ECO:0000256" key="4">
    <source>
        <dbReference type="ARBA" id="ARBA00006564"/>
    </source>
</evidence>
<comment type="function">
    <text evidence="1 13">Core component of nucleosome. Nucleosomes wrap and compact DNA into chromatin, limiting DNA accessibility to the cellular machineries which require DNA as a template. Histones thereby play a central role in transcription regulation, DNA repair, DNA replication and chromosomal stability. DNA accessibility is regulated via a complex set of post-translational modifications of histones, also called histone code, and nucleosome remodeling.</text>
</comment>
<dbReference type="InterPro" id="IPR019809">
    <property type="entry name" value="Histone_H4_CS"/>
</dbReference>
<comment type="subcellular location">
    <subcellularLocation>
        <location evidence="3">Chromosome</location>
    </subcellularLocation>
    <subcellularLocation>
        <location evidence="2">Nucleus</location>
    </subcellularLocation>
</comment>
<keyword evidence="8" id="KW-0007">Acetylation</keyword>
<dbReference type="InterPro" id="IPR000477">
    <property type="entry name" value="RT_dom"/>
</dbReference>
<dbReference type="SUPFAM" id="SSF56672">
    <property type="entry name" value="DNA/RNA polymerases"/>
    <property type="match status" value="2"/>
</dbReference>
<dbReference type="InterPro" id="IPR001878">
    <property type="entry name" value="Znf_CCHC"/>
</dbReference>
<evidence type="ECO:0000259" key="15">
    <source>
        <dbReference type="PROSITE" id="PS50158"/>
    </source>
</evidence>
<dbReference type="GO" id="GO:0030527">
    <property type="term" value="F:structural constituent of chromatin"/>
    <property type="evidence" value="ECO:0007669"/>
    <property type="project" value="InterPro"/>
</dbReference>
<sequence>MLYPAVPRCAVLTIAIARGISTAQLTEALADHFAPPRSAPLGITLSSPPALPARLQTDIAELCNADITPHELGNVLERRRGSRSAPGADGITYQMLLNIESHQRPALLAAYNQIWASGDIPEDWRSALVVPVRKPGKPQKAPTSYRPVSLTSAAGKTLEAVALLRLDWIATACRALAPEQSGFRRGRCTADCISQAVSALEDARGRREVSYLILLDVRSAFDLLPHAVVLAAVRSLGVSGKLLAYVQAFLSGRTFRVRVGNSISSPRSIHSGVPQGSVLSPFLFNLALARLPHCLPASRHHVQMAVYADDVAILASGPTYEGPAVRAALQSALDAVVNHLGNIGLNISPEKTLAMMVHPRPSYRKNTPQLHLFGSPLPWQTSVKYLGVTIDHALRWKTAVQGLRAGNRRITGVPHGTTTVELTKILVKHFSKNELGGVQDFTGGKYEVFLKTRAAVGRCLQDPVVEVKGTSVTFEYRGTRAKMVRIFGYSAEHHDVELTSALEQFGKIVSVTRESVTGFPTVTTGIRRVKIEMKWAVPIFLDVIDATVQCEYEGVVRVCRKCGAQGHMGANCETPQCVRCGAYGHETCEAACPKCGEDHDVRACKKRTFASIVGEEEENEQPPAVWEQPKPAVSQAATTTEATEEKSEEPVTAVKEVASASLETSAEAAGPVDEVPATQETEQDNHVEDNKVEEKMDATCDRPKRKRSPRGKKKTSPVAPASTPRAAVIVQGRISGWFPVARGVRQGCPLSPLLYVIAIEPLLQRLAADTRVKRTVLPVGPPAVPVFGYADDITIVVPDVASAARALEITEQYCEASGARLNKHKSAVMPLRDVRPPEIAEVPSVSETRMLGFYFNREGPSARNWEHVAEKVETKTADLGRLRCPITAQATIIRTLLIAIISFSASILEIPASMKKRVEKSIYRFLWQGAPDKIRRVVVKQPRLKGGLGIPDLDALARALHVQWTLRAVECDMPLTRTLTSFFLSTRLSAFTQQPLPHTAPRAGTPLAFYSAAAADMNLIRATFTEPPREIALKTMLSLLTPALLPHLHRELMTAEKPTWKYLTAHFLDARRASFMWRFVRGILPIKRRTFVSRSSGLVDTCPFCGTAETSTHIFQDCVIPAALLERLRDLFGLPGIPFQTIRYFNPMPSEARNQFALALAEISYQVWVARCHAAYSGRIPDLMEVKNKIRKELWFHLQRERRHLGRKKFCEEWRPMIIFEECGEKISIKQGGKGLGKGGAKRHRKVLRDNIQGITKPAIRRLARRGGVKRISGLIYEETRGVLKVFLENVIRDAVTYTEHAKRKTVTAMDVVYALKRQGRTLYGFGG</sequence>
<evidence type="ECO:0000256" key="7">
    <source>
        <dbReference type="ARBA" id="ARBA00022481"/>
    </source>
</evidence>
<dbReference type="PROSITE" id="PS50878">
    <property type="entry name" value="RT_POL"/>
    <property type="match status" value="1"/>
</dbReference>
<evidence type="ECO:0000256" key="9">
    <source>
        <dbReference type="ARBA" id="ARBA00023125"/>
    </source>
</evidence>
<dbReference type="SMART" id="SM00417">
    <property type="entry name" value="H4"/>
    <property type="match status" value="1"/>
</dbReference>
<keyword evidence="9 13" id="KW-0238">DNA-binding</keyword>
<evidence type="ECO:0000256" key="13">
    <source>
        <dbReference type="RuleBase" id="RU000528"/>
    </source>
</evidence>
<evidence type="ECO:0000313" key="17">
    <source>
        <dbReference type="EMBL" id="KAK8764083.1"/>
    </source>
</evidence>
<keyword evidence="6 13" id="KW-0158">Chromosome</keyword>
<organism evidence="17 18">
    <name type="scientific">Amblyomma americanum</name>
    <name type="common">Lone star tick</name>
    <dbReference type="NCBI Taxonomy" id="6943"/>
    <lineage>
        <taxon>Eukaryota</taxon>
        <taxon>Metazoa</taxon>
        <taxon>Ecdysozoa</taxon>
        <taxon>Arthropoda</taxon>
        <taxon>Chelicerata</taxon>
        <taxon>Arachnida</taxon>
        <taxon>Acari</taxon>
        <taxon>Parasitiformes</taxon>
        <taxon>Ixodida</taxon>
        <taxon>Ixodoidea</taxon>
        <taxon>Ixodidae</taxon>
        <taxon>Amblyomminae</taxon>
        <taxon>Amblyomma</taxon>
    </lineage>
</organism>
<dbReference type="GO" id="GO:0008270">
    <property type="term" value="F:zinc ion binding"/>
    <property type="evidence" value="ECO:0007669"/>
    <property type="project" value="UniProtKB-KW"/>
</dbReference>
<keyword evidence="12" id="KW-0862">Zinc</keyword>
<reference evidence="17 18" key="1">
    <citation type="journal article" date="2023" name="Arcadia Sci">
        <title>De novo assembly of a long-read Amblyomma americanum tick genome.</title>
        <authorList>
            <person name="Chou S."/>
            <person name="Poskanzer K.E."/>
            <person name="Rollins M."/>
            <person name="Thuy-Boun P.S."/>
        </authorList>
    </citation>
    <scope>NUCLEOTIDE SEQUENCE [LARGE SCALE GENOMIC DNA]</scope>
    <source>
        <strain evidence="17">F_SG_1</strain>
        <tissue evidence="17">Salivary glands</tissue>
    </source>
</reference>
<dbReference type="Proteomes" id="UP001321473">
    <property type="component" value="Unassembled WGS sequence"/>
</dbReference>
<keyword evidence="11 13" id="KW-0544">Nucleosome core</keyword>
<evidence type="ECO:0000256" key="14">
    <source>
        <dbReference type="SAM" id="MobiDB-lite"/>
    </source>
</evidence>
<evidence type="ECO:0000259" key="16">
    <source>
        <dbReference type="PROSITE" id="PS50878"/>
    </source>
</evidence>
<dbReference type="EMBL" id="JARKHS020028700">
    <property type="protein sequence ID" value="KAK8764083.1"/>
    <property type="molecule type" value="Genomic_DNA"/>
</dbReference>
<dbReference type="InterPro" id="IPR001951">
    <property type="entry name" value="Histone_H4"/>
</dbReference>
<dbReference type="PROSITE" id="PS50158">
    <property type="entry name" value="ZF_CCHC"/>
    <property type="match status" value="1"/>
</dbReference>
<keyword evidence="10 13" id="KW-0539">Nucleus</keyword>
<keyword evidence="12" id="KW-0863">Zinc-finger</keyword>
<dbReference type="Gene3D" id="1.10.20.10">
    <property type="entry name" value="Histone, subunit A"/>
    <property type="match status" value="1"/>
</dbReference>
<evidence type="ECO:0000256" key="6">
    <source>
        <dbReference type="ARBA" id="ARBA00022454"/>
    </source>
</evidence>
<comment type="similarity">
    <text evidence="4 13">Belongs to the histone H4 family.</text>
</comment>
<feature type="compositionally biased region" description="Basic and acidic residues" evidence="14">
    <location>
        <begin position="683"/>
        <end position="702"/>
    </location>
</feature>
<evidence type="ECO:0000256" key="5">
    <source>
        <dbReference type="ARBA" id="ARBA00020836"/>
    </source>
</evidence>
<comment type="caution">
    <text evidence="17">The sequence shown here is derived from an EMBL/GenBank/DDBJ whole genome shotgun (WGS) entry which is preliminary data.</text>
</comment>
<evidence type="ECO:0000256" key="2">
    <source>
        <dbReference type="ARBA" id="ARBA00004123"/>
    </source>
</evidence>
<evidence type="ECO:0000256" key="12">
    <source>
        <dbReference type="PROSITE-ProRule" id="PRU00047"/>
    </source>
</evidence>
<evidence type="ECO:0000313" key="18">
    <source>
        <dbReference type="Proteomes" id="UP001321473"/>
    </source>
</evidence>
<dbReference type="SMART" id="SM00803">
    <property type="entry name" value="TAF"/>
    <property type="match status" value="1"/>
</dbReference>
<evidence type="ECO:0000256" key="1">
    <source>
        <dbReference type="ARBA" id="ARBA00002001"/>
    </source>
</evidence>
<protein>
    <recommendedName>
        <fullName evidence="5 13">Histone H4</fullName>
    </recommendedName>
</protein>
<feature type="compositionally biased region" description="Basic residues" evidence="14">
    <location>
        <begin position="703"/>
        <end position="715"/>
    </location>
</feature>
<dbReference type="GO" id="GO:0003677">
    <property type="term" value="F:DNA binding"/>
    <property type="evidence" value="ECO:0007669"/>
    <property type="project" value="UniProtKB-KW"/>
</dbReference>
<keyword evidence="7" id="KW-0488">Methylation</keyword>
<dbReference type="InterPro" id="IPR004823">
    <property type="entry name" value="TAF_TATA-bd_Histone-like_dom"/>
</dbReference>
<dbReference type="GO" id="GO:0046982">
    <property type="term" value="F:protein heterodimerization activity"/>
    <property type="evidence" value="ECO:0007669"/>
    <property type="project" value="InterPro"/>
</dbReference>
<dbReference type="PRINTS" id="PR00623">
    <property type="entry name" value="HISTONEH4"/>
</dbReference>
<evidence type="ECO:0000256" key="8">
    <source>
        <dbReference type="ARBA" id="ARBA00022990"/>
    </source>
</evidence>
<dbReference type="GO" id="GO:0071897">
    <property type="term" value="P:DNA biosynthetic process"/>
    <property type="evidence" value="ECO:0007669"/>
    <property type="project" value="UniProtKB-ARBA"/>
</dbReference>
<feature type="compositionally biased region" description="Low complexity" evidence="14">
    <location>
        <begin position="656"/>
        <end position="669"/>
    </location>
</feature>
<dbReference type="InterPro" id="IPR009072">
    <property type="entry name" value="Histone-fold"/>
</dbReference>
<feature type="domain" description="Reverse transcriptase" evidence="16">
    <location>
        <begin position="113"/>
        <end position="390"/>
    </location>
</feature>
<dbReference type="CDD" id="cd01650">
    <property type="entry name" value="RT_nLTR_like"/>
    <property type="match status" value="1"/>
</dbReference>
<feature type="region of interest" description="Disordered" evidence="14">
    <location>
        <begin position="615"/>
        <end position="723"/>
    </location>
</feature>